<comment type="caution">
    <text evidence="2">The sequence shown here is derived from an EMBL/GenBank/DDBJ whole genome shotgun (WGS) entry which is preliminary data.</text>
</comment>
<dbReference type="EMBL" id="AZBU02000008">
    <property type="protein sequence ID" value="TKR67783.1"/>
    <property type="molecule type" value="Genomic_DNA"/>
</dbReference>
<keyword evidence="3" id="KW-1185">Reference proteome</keyword>
<accession>A0A4U5MFR5</accession>
<proteinExistence type="predicted"/>
<feature type="region of interest" description="Disordered" evidence="1">
    <location>
        <begin position="1"/>
        <end position="99"/>
    </location>
</feature>
<organism evidence="2 3">
    <name type="scientific">Steinernema carpocapsae</name>
    <name type="common">Entomopathogenic nematode</name>
    <dbReference type="NCBI Taxonomy" id="34508"/>
    <lineage>
        <taxon>Eukaryota</taxon>
        <taxon>Metazoa</taxon>
        <taxon>Ecdysozoa</taxon>
        <taxon>Nematoda</taxon>
        <taxon>Chromadorea</taxon>
        <taxon>Rhabditida</taxon>
        <taxon>Tylenchina</taxon>
        <taxon>Panagrolaimomorpha</taxon>
        <taxon>Strongyloidoidea</taxon>
        <taxon>Steinernematidae</taxon>
        <taxon>Steinernema</taxon>
    </lineage>
</organism>
<gene>
    <name evidence="2" type="ORF">L596_023879</name>
</gene>
<evidence type="ECO:0000313" key="3">
    <source>
        <dbReference type="Proteomes" id="UP000298663"/>
    </source>
</evidence>
<evidence type="ECO:0000313" key="2">
    <source>
        <dbReference type="EMBL" id="TKR67783.1"/>
    </source>
</evidence>
<reference evidence="2 3" key="2">
    <citation type="journal article" date="2019" name="G3 (Bethesda)">
        <title>Hybrid Assembly of the Genome of the Entomopathogenic Nematode Steinernema carpocapsae Identifies the X-Chromosome.</title>
        <authorList>
            <person name="Serra L."/>
            <person name="Macchietto M."/>
            <person name="Macias-Munoz A."/>
            <person name="McGill C.J."/>
            <person name="Rodriguez I.M."/>
            <person name="Rodriguez B."/>
            <person name="Murad R."/>
            <person name="Mortazavi A."/>
        </authorList>
    </citation>
    <scope>NUCLEOTIDE SEQUENCE [LARGE SCALE GENOMIC DNA]</scope>
    <source>
        <strain evidence="2 3">ALL</strain>
    </source>
</reference>
<dbReference type="AlphaFoldDB" id="A0A4U5MFR5"/>
<feature type="compositionally biased region" description="Basic and acidic residues" evidence="1">
    <location>
        <begin position="74"/>
        <end position="85"/>
    </location>
</feature>
<evidence type="ECO:0000256" key="1">
    <source>
        <dbReference type="SAM" id="MobiDB-lite"/>
    </source>
</evidence>
<reference evidence="2 3" key="1">
    <citation type="journal article" date="2015" name="Genome Biol.">
        <title>Comparative genomics of Steinernema reveals deeply conserved gene regulatory networks.</title>
        <authorList>
            <person name="Dillman A.R."/>
            <person name="Macchietto M."/>
            <person name="Porter C.F."/>
            <person name="Rogers A."/>
            <person name="Williams B."/>
            <person name="Antoshechkin I."/>
            <person name="Lee M.M."/>
            <person name="Goodwin Z."/>
            <person name="Lu X."/>
            <person name="Lewis E.E."/>
            <person name="Goodrich-Blair H."/>
            <person name="Stock S.P."/>
            <person name="Adams B.J."/>
            <person name="Sternberg P.W."/>
            <person name="Mortazavi A."/>
        </authorList>
    </citation>
    <scope>NUCLEOTIDE SEQUENCE [LARGE SCALE GENOMIC DNA]</scope>
    <source>
        <strain evidence="2 3">ALL</strain>
    </source>
</reference>
<feature type="compositionally biased region" description="Polar residues" evidence="1">
    <location>
        <begin position="17"/>
        <end position="39"/>
    </location>
</feature>
<name>A0A4U5MFR5_STECR</name>
<sequence>MLGSDASSLKVGRLKPQSRTPQASKSDASSLKVASSRNEPTVPPDGKHFGVLLTIMSHEESQTGENGEQRKRHASEDENGPKERVLLGILPSPKRNLVL</sequence>
<protein>
    <submittedName>
        <fullName evidence="2">Uncharacterized protein</fullName>
    </submittedName>
</protein>
<dbReference type="Proteomes" id="UP000298663">
    <property type="component" value="Unassembled WGS sequence"/>
</dbReference>